<protein>
    <recommendedName>
        <fullName evidence="5">Lipoprotein</fullName>
    </recommendedName>
</protein>
<gene>
    <name evidence="3" type="ORF">LJ657_06570</name>
</gene>
<dbReference type="EMBL" id="JAJSBI010000002">
    <property type="protein sequence ID" value="MCD9873336.1"/>
    <property type="molecule type" value="Genomic_DNA"/>
</dbReference>
<dbReference type="PROSITE" id="PS51257">
    <property type="entry name" value="PROKAR_LIPOPROTEIN"/>
    <property type="match status" value="1"/>
</dbReference>
<dbReference type="RefSeq" id="WP_232647302.1">
    <property type="nucleotide sequence ID" value="NZ_JAJSBI010000002.1"/>
</dbReference>
<organism evidence="3 4">
    <name type="scientific">Streptomyces guryensis</name>
    <dbReference type="NCBI Taxonomy" id="2886947"/>
    <lineage>
        <taxon>Bacteria</taxon>
        <taxon>Bacillati</taxon>
        <taxon>Actinomycetota</taxon>
        <taxon>Actinomycetes</taxon>
        <taxon>Kitasatosporales</taxon>
        <taxon>Streptomycetaceae</taxon>
        <taxon>Streptomyces</taxon>
    </lineage>
</organism>
<feature type="chain" id="PRO_5040291281" description="Lipoprotein" evidence="2">
    <location>
        <begin position="33"/>
        <end position="219"/>
    </location>
</feature>
<keyword evidence="4" id="KW-1185">Reference proteome</keyword>
<dbReference type="AlphaFoldDB" id="A0A9Q3VLR3"/>
<evidence type="ECO:0008006" key="5">
    <source>
        <dbReference type="Google" id="ProtNLM"/>
    </source>
</evidence>
<evidence type="ECO:0000256" key="2">
    <source>
        <dbReference type="SAM" id="SignalP"/>
    </source>
</evidence>
<name>A0A9Q3VLR3_9ACTN</name>
<evidence type="ECO:0000313" key="4">
    <source>
        <dbReference type="Proteomes" id="UP001108029"/>
    </source>
</evidence>
<sequence length="219" mass="22928">MQRTQTRFRHGALTAGAAVLALLAAGCAKVSAGTQAGDCRDDGDWSGRQEAAWLRTAVAFHRPADGAGPSYEEASVVVRPPRTGDVRVLCRPLDVQVEFWTLTARATGPELSFVLRYGLSADGSRTRTVAFPSSLATGQDATCTRGLVAAYAGRPLAGGELPRVTGDLAAAGDADVRFGTERIGGHRLLPARDSARCDANRSKPGPAPTGSAGWDIYHP</sequence>
<accession>A0A9Q3VLR3</accession>
<comment type="caution">
    <text evidence="3">The sequence shown here is derived from an EMBL/GenBank/DDBJ whole genome shotgun (WGS) entry which is preliminary data.</text>
</comment>
<feature type="signal peptide" evidence="2">
    <location>
        <begin position="1"/>
        <end position="32"/>
    </location>
</feature>
<evidence type="ECO:0000256" key="1">
    <source>
        <dbReference type="SAM" id="MobiDB-lite"/>
    </source>
</evidence>
<keyword evidence="2" id="KW-0732">Signal</keyword>
<proteinExistence type="predicted"/>
<feature type="region of interest" description="Disordered" evidence="1">
    <location>
        <begin position="194"/>
        <end position="219"/>
    </location>
</feature>
<evidence type="ECO:0000313" key="3">
    <source>
        <dbReference type="EMBL" id="MCD9873336.1"/>
    </source>
</evidence>
<dbReference type="Proteomes" id="UP001108029">
    <property type="component" value="Unassembled WGS sequence"/>
</dbReference>
<reference evidence="3" key="1">
    <citation type="submission" date="2021-12" db="EMBL/GenBank/DDBJ databases">
        <authorList>
            <person name="Lee J.-H."/>
            <person name="Kim S.-B."/>
        </authorList>
    </citation>
    <scope>NUCLEOTIDE SEQUENCE</scope>
    <source>
        <strain evidence="3">NR30</strain>
    </source>
</reference>